<dbReference type="CDD" id="cd13606">
    <property type="entry name" value="PBP2_ProX_like"/>
    <property type="match status" value="1"/>
</dbReference>
<keyword evidence="3" id="KW-1185">Reference proteome</keyword>
<dbReference type="Proteomes" id="UP000631670">
    <property type="component" value="Unassembled WGS sequence"/>
</dbReference>
<evidence type="ECO:0000313" key="2">
    <source>
        <dbReference type="EMBL" id="MBE1496543.1"/>
    </source>
</evidence>
<dbReference type="Gene3D" id="3.40.190.10">
    <property type="entry name" value="Periplasmic binding protein-like II"/>
    <property type="match status" value="1"/>
</dbReference>
<proteinExistence type="predicted"/>
<sequence length="312" mass="32775">MTTGVWDVGWTRNIRVAALVAVAALGLTACGGGDDKPAAAGKGGAPIVVASFNFTDSQILAEIYAGALEAKGYPVAKKLNLGSRELIYPSLKSGELQFIPEYQGSAIAAGFGKEPVKDAKGEHEQLAKLLEPSGVSLLDYAPAEDKNTYIVKADLAQSKGIATIGDLKKLDKVVLAGGPECEKRTTCFKGFTDVYKLTNVTFQTVQELGPRAQQLDSGAVTVIPVDSVSPLAGDPKYVALKDDLAIVPTENVVPAVNKKVLDERGADFAAVVNAVSAKLTTEGMRELNKRVDSEGEKAADVAKDWLSQQGLG</sequence>
<dbReference type="EMBL" id="JADBEG010000001">
    <property type="protein sequence ID" value="MBE1496543.1"/>
    <property type="molecule type" value="Genomic_DNA"/>
</dbReference>
<dbReference type="Gene3D" id="3.40.190.120">
    <property type="entry name" value="Osmoprotection protein (prox), domain 2"/>
    <property type="match status" value="1"/>
</dbReference>
<gene>
    <name evidence="2" type="ORF">H4696_003643</name>
</gene>
<dbReference type="Pfam" id="PF04069">
    <property type="entry name" value="OpuAC"/>
    <property type="match status" value="1"/>
</dbReference>
<comment type="caution">
    <text evidence="2">The sequence shown here is derived from an EMBL/GenBank/DDBJ whole genome shotgun (WGS) entry which is preliminary data.</text>
</comment>
<protein>
    <submittedName>
        <fullName evidence="2">Osmoprotectant transport system substrate-binding protein</fullName>
    </submittedName>
</protein>
<dbReference type="SUPFAM" id="SSF53850">
    <property type="entry name" value="Periplasmic binding protein-like II"/>
    <property type="match status" value="1"/>
</dbReference>
<dbReference type="InterPro" id="IPR007210">
    <property type="entry name" value="ABC_Gly_betaine_transp_sub-bd"/>
</dbReference>
<reference evidence="2 3" key="1">
    <citation type="submission" date="2020-10" db="EMBL/GenBank/DDBJ databases">
        <title>Sequencing the genomes of 1000 actinobacteria strains.</title>
        <authorList>
            <person name="Klenk H.-P."/>
        </authorList>
    </citation>
    <scope>NUCLEOTIDE SEQUENCE [LARGE SCALE GENOMIC DNA]</scope>
    <source>
        <strain evidence="2 3">DSM 44653</strain>
    </source>
</reference>
<accession>A0ABR9I033</accession>
<feature type="domain" description="ABC-type glycine betaine transport system substrate-binding" evidence="1">
    <location>
        <begin position="46"/>
        <end position="308"/>
    </location>
</feature>
<evidence type="ECO:0000313" key="3">
    <source>
        <dbReference type="Proteomes" id="UP000631670"/>
    </source>
</evidence>
<organism evidence="2 3">
    <name type="scientific">Amycolatopsis lexingtonensis</name>
    <dbReference type="NCBI Taxonomy" id="218822"/>
    <lineage>
        <taxon>Bacteria</taxon>
        <taxon>Bacillati</taxon>
        <taxon>Actinomycetota</taxon>
        <taxon>Actinomycetes</taxon>
        <taxon>Pseudonocardiales</taxon>
        <taxon>Pseudonocardiaceae</taxon>
        <taxon>Amycolatopsis</taxon>
    </lineage>
</organism>
<evidence type="ECO:0000259" key="1">
    <source>
        <dbReference type="Pfam" id="PF04069"/>
    </source>
</evidence>
<name>A0ABR9I033_9PSEU</name>